<dbReference type="GO" id="GO:0005737">
    <property type="term" value="C:cytoplasm"/>
    <property type="evidence" value="ECO:0007669"/>
    <property type="project" value="InterPro"/>
</dbReference>
<protein>
    <submittedName>
        <fullName evidence="2">5'-nucleotidase</fullName>
        <ecNumber evidence="2">3.1.3.5</ecNumber>
    </submittedName>
</protein>
<proteinExistence type="predicted"/>
<evidence type="ECO:0000256" key="1">
    <source>
        <dbReference type="SAM" id="MobiDB-lite"/>
    </source>
</evidence>
<dbReference type="PANTHER" id="PTHR31367">
    <property type="entry name" value="CYTOSOLIC 5'-NUCLEOTIDASE 1 FAMILY MEMBER"/>
    <property type="match status" value="1"/>
</dbReference>
<keyword evidence="3" id="KW-1185">Reference proteome</keyword>
<dbReference type="KEGG" id="dap:Dacet_2566"/>
<dbReference type="STRING" id="522772.Dacet_2566"/>
<dbReference type="OrthoDB" id="9778569at2"/>
<organism evidence="2 3">
    <name type="scientific">Denitrovibrio acetiphilus (strain DSM 12809 / NBRC 114555 / N2460)</name>
    <dbReference type="NCBI Taxonomy" id="522772"/>
    <lineage>
        <taxon>Bacteria</taxon>
        <taxon>Pseudomonadati</taxon>
        <taxon>Deferribacterota</taxon>
        <taxon>Deferribacteres</taxon>
        <taxon>Deferribacterales</taxon>
        <taxon>Geovibrionaceae</taxon>
        <taxon>Denitrovibrio</taxon>
    </lineage>
</organism>
<keyword evidence="2" id="KW-0378">Hydrolase</keyword>
<accession>D4H4J6</accession>
<reference evidence="2 3" key="1">
    <citation type="journal article" date="2010" name="Stand. Genomic Sci.">
        <title>Complete genome sequence of Denitrovibrio acetiphilus type strain (N2460).</title>
        <authorList>
            <person name="Kiss H."/>
            <person name="Lang E."/>
            <person name="Lapidus A."/>
            <person name="Copeland A."/>
            <person name="Nolan M."/>
            <person name="Glavina Del Rio T."/>
            <person name="Chen F."/>
            <person name="Lucas S."/>
            <person name="Tice H."/>
            <person name="Cheng J.F."/>
            <person name="Han C."/>
            <person name="Goodwin L."/>
            <person name="Pitluck S."/>
            <person name="Liolios K."/>
            <person name="Pati A."/>
            <person name="Ivanova N."/>
            <person name="Mavromatis K."/>
            <person name="Chen A."/>
            <person name="Palaniappan K."/>
            <person name="Land M."/>
            <person name="Hauser L."/>
            <person name="Chang Y.J."/>
            <person name="Jeffries C.D."/>
            <person name="Detter J.C."/>
            <person name="Brettin T."/>
            <person name="Spring S."/>
            <person name="Rohde M."/>
            <person name="Goker M."/>
            <person name="Woyke T."/>
            <person name="Bristow J."/>
            <person name="Eisen J.A."/>
            <person name="Markowitz V."/>
            <person name="Hugenholtz P."/>
            <person name="Kyrpides N.C."/>
            <person name="Klenk H.P."/>
        </authorList>
    </citation>
    <scope>NUCLEOTIDE SEQUENCE [LARGE SCALE GENOMIC DNA]</scope>
    <source>
        <strain evidence="3">DSM 12809 / NBRC 114555 / N2460</strain>
    </source>
</reference>
<dbReference type="Proteomes" id="UP000002012">
    <property type="component" value="Chromosome"/>
</dbReference>
<dbReference type="InterPro" id="IPR010394">
    <property type="entry name" value="5-nucleotidase"/>
</dbReference>
<dbReference type="HOGENOM" id="CLU_060123_0_0_0"/>
<evidence type="ECO:0000313" key="3">
    <source>
        <dbReference type="Proteomes" id="UP000002012"/>
    </source>
</evidence>
<sequence>MPIDLNNILVVGISSRALFDLEKENSIFENEPLGKYIEYQRDNENTVLSKGTAFPLIEALLKLNNLFDGEKVVEVIVMSRNSPDTGLRILNSIKHYGLDIIRSAFSGGEPLSPYLESFKVDLFLSKDEGDVQYAIDNGVAAALLYAPPKDYEPDTEHIRIAFDADAVIFSDESEQIYKEHGLEAFQKHESENEDNPIPPGNFMNFLEILSRIQNKCGIDNSPLKVAIVTARSFPANIRIIKTLRSLGVYVNESFFLGGLPKDEVLKAFRPHIFFDDQDVHAGPASQHVPSGRVPYKSNPKLKK</sequence>
<dbReference type="PANTHER" id="PTHR31367:SF5">
    <property type="entry name" value="CYTOSOLIC 5'-NUCLEOTIDASE 1A"/>
    <property type="match status" value="1"/>
</dbReference>
<dbReference type="AlphaFoldDB" id="D4H4J6"/>
<name>D4H4J6_DENA2</name>
<dbReference type="eggNOG" id="ENOG502Z7TB">
    <property type="taxonomic scope" value="Bacteria"/>
</dbReference>
<gene>
    <name evidence="2" type="ordered locus">Dacet_2566</name>
</gene>
<feature type="region of interest" description="Disordered" evidence="1">
    <location>
        <begin position="282"/>
        <end position="303"/>
    </location>
</feature>
<dbReference type="RefSeq" id="WP_013011824.1">
    <property type="nucleotide sequence ID" value="NC_013943.1"/>
</dbReference>
<dbReference type="GO" id="GO:0000166">
    <property type="term" value="F:nucleotide binding"/>
    <property type="evidence" value="ECO:0007669"/>
    <property type="project" value="InterPro"/>
</dbReference>
<evidence type="ECO:0000313" key="2">
    <source>
        <dbReference type="EMBL" id="ADD69325.1"/>
    </source>
</evidence>
<dbReference type="GO" id="GO:0000287">
    <property type="term" value="F:magnesium ion binding"/>
    <property type="evidence" value="ECO:0007669"/>
    <property type="project" value="InterPro"/>
</dbReference>
<dbReference type="InParanoid" id="D4H4J6"/>
<dbReference type="Pfam" id="PF06189">
    <property type="entry name" value="5-nucleotidase"/>
    <property type="match status" value="1"/>
</dbReference>
<dbReference type="GO" id="GO:0008253">
    <property type="term" value="F:5'-nucleotidase activity"/>
    <property type="evidence" value="ECO:0007669"/>
    <property type="project" value="UniProtKB-EC"/>
</dbReference>
<dbReference type="EC" id="3.1.3.5" evidence="2"/>
<dbReference type="GO" id="GO:0009117">
    <property type="term" value="P:nucleotide metabolic process"/>
    <property type="evidence" value="ECO:0007669"/>
    <property type="project" value="InterPro"/>
</dbReference>
<dbReference type="EMBL" id="CP001968">
    <property type="protein sequence ID" value="ADD69325.1"/>
    <property type="molecule type" value="Genomic_DNA"/>
</dbReference>
<dbReference type="PaxDb" id="522772-Dacet_2566"/>